<evidence type="ECO:0000313" key="6">
    <source>
        <dbReference type="EMBL" id="TKB51019.1"/>
    </source>
</evidence>
<dbReference type="InterPro" id="IPR036388">
    <property type="entry name" value="WH-like_DNA-bd_sf"/>
</dbReference>
<dbReference type="SUPFAM" id="SSF53850">
    <property type="entry name" value="Periplasmic binding protein-like II"/>
    <property type="match status" value="1"/>
</dbReference>
<reference evidence="6 7" key="1">
    <citation type="submission" date="2019-04" db="EMBL/GenBank/DDBJ databases">
        <authorList>
            <person name="Hwang J.C."/>
        </authorList>
    </citation>
    <scope>NUCLEOTIDE SEQUENCE [LARGE SCALE GENOMIC DNA]</scope>
    <source>
        <strain evidence="6 7">IMCC35001</strain>
    </source>
</reference>
<dbReference type="InterPro" id="IPR036390">
    <property type="entry name" value="WH_DNA-bd_sf"/>
</dbReference>
<dbReference type="PANTHER" id="PTHR30118:SF15">
    <property type="entry name" value="TRANSCRIPTIONAL REGULATORY PROTEIN"/>
    <property type="match status" value="1"/>
</dbReference>
<dbReference type="CDD" id="cd05466">
    <property type="entry name" value="PBP2_LTTR_substrate"/>
    <property type="match status" value="1"/>
</dbReference>
<dbReference type="InterPro" id="IPR000847">
    <property type="entry name" value="LysR_HTH_N"/>
</dbReference>
<evidence type="ECO:0000256" key="2">
    <source>
        <dbReference type="ARBA" id="ARBA00023015"/>
    </source>
</evidence>
<keyword evidence="7" id="KW-1185">Reference proteome</keyword>
<dbReference type="Gene3D" id="3.40.190.10">
    <property type="entry name" value="Periplasmic binding protein-like II"/>
    <property type="match status" value="2"/>
</dbReference>
<dbReference type="InterPro" id="IPR050389">
    <property type="entry name" value="LysR-type_TF"/>
</dbReference>
<protein>
    <submittedName>
        <fullName evidence="6">LysR family transcriptional regulator</fullName>
    </submittedName>
</protein>
<dbReference type="SUPFAM" id="SSF46785">
    <property type="entry name" value="Winged helix' DNA-binding domain"/>
    <property type="match status" value="1"/>
</dbReference>
<comment type="caution">
    <text evidence="6">The sequence shown here is derived from an EMBL/GenBank/DDBJ whole genome shotgun (WGS) entry which is preliminary data.</text>
</comment>
<keyword evidence="4" id="KW-0804">Transcription</keyword>
<dbReference type="PROSITE" id="PS50931">
    <property type="entry name" value="HTH_LYSR"/>
    <property type="match status" value="1"/>
</dbReference>
<accession>A0A4U1BI70</accession>
<sequence>MDIERLDYRSLIVFESVARHLNAGLAANELGMSSSTVSRHMGNLREVFEDVLFIRRSQGFIPTDKAMEMLPTVQRLIQSYGELRKAHTRFDPRTAKEHFTIYAYNEFTYVTNKTVHEVILPQAPQLSFEVRTLSSDCSRAIENGDIDFAVVYENFGGSKLVADLISPTEEMYLVAREGHPVFHDEITLEGLCRFPYFELDNYDDIPCPLLAQVASKQGLSVKVAGYTDNLAALSRHLLDSSAIAMSCNAFTRDYLKLVKRMRTCRLPDEITQLLIGQIDVGRTVGNYLVYSSINQSACHDWVKQQLLNSLRTQWYEALEKGPKPL</sequence>
<dbReference type="RefSeq" id="WP_136850184.1">
    <property type="nucleotide sequence ID" value="NZ_SWCI01000001.1"/>
</dbReference>
<dbReference type="Pfam" id="PF00126">
    <property type="entry name" value="HTH_1"/>
    <property type="match status" value="1"/>
</dbReference>
<feature type="domain" description="HTH lysR-type" evidence="5">
    <location>
        <begin position="6"/>
        <end position="63"/>
    </location>
</feature>
<proteinExistence type="inferred from homology"/>
<dbReference type="EMBL" id="SWCI01000001">
    <property type="protein sequence ID" value="TKB51019.1"/>
    <property type="molecule type" value="Genomic_DNA"/>
</dbReference>
<evidence type="ECO:0000256" key="1">
    <source>
        <dbReference type="ARBA" id="ARBA00009437"/>
    </source>
</evidence>
<evidence type="ECO:0000313" key="7">
    <source>
        <dbReference type="Proteomes" id="UP000305674"/>
    </source>
</evidence>
<dbReference type="Pfam" id="PF03466">
    <property type="entry name" value="LysR_substrate"/>
    <property type="match status" value="1"/>
</dbReference>
<keyword evidence="3" id="KW-0238">DNA-binding</keyword>
<dbReference type="AlphaFoldDB" id="A0A4U1BI70"/>
<dbReference type="OrthoDB" id="6621790at2"/>
<dbReference type="GO" id="GO:0003677">
    <property type="term" value="F:DNA binding"/>
    <property type="evidence" value="ECO:0007669"/>
    <property type="project" value="UniProtKB-KW"/>
</dbReference>
<name>A0A4U1BI70_9GAMM</name>
<keyword evidence="2" id="KW-0805">Transcription regulation</keyword>
<dbReference type="Gene3D" id="1.10.10.10">
    <property type="entry name" value="Winged helix-like DNA-binding domain superfamily/Winged helix DNA-binding domain"/>
    <property type="match status" value="1"/>
</dbReference>
<gene>
    <name evidence="6" type="ORF">FCL40_00240</name>
</gene>
<dbReference type="InterPro" id="IPR005119">
    <property type="entry name" value="LysR_subst-bd"/>
</dbReference>
<evidence type="ECO:0000256" key="3">
    <source>
        <dbReference type="ARBA" id="ARBA00023125"/>
    </source>
</evidence>
<dbReference type="GO" id="GO:0003700">
    <property type="term" value="F:DNA-binding transcription factor activity"/>
    <property type="evidence" value="ECO:0007669"/>
    <property type="project" value="InterPro"/>
</dbReference>
<dbReference type="PANTHER" id="PTHR30118">
    <property type="entry name" value="HTH-TYPE TRANSCRIPTIONAL REGULATOR LEUO-RELATED"/>
    <property type="match status" value="1"/>
</dbReference>
<dbReference type="Proteomes" id="UP000305674">
    <property type="component" value="Unassembled WGS sequence"/>
</dbReference>
<comment type="similarity">
    <text evidence="1">Belongs to the LysR transcriptional regulatory family.</text>
</comment>
<evidence type="ECO:0000256" key="4">
    <source>
        <dbReference type="ARBA" id="ARBA00023163"/>
    </source>
</evidence>
<evidence type="ECO:0000259" key="5">
    <source>
        <dbReference type="PROSITE" id="PS50931"/>
    </source>
</evidence>
<organism evidence="6 7">
    <name type="scientific">Ferrimonas sediminicola</name>
    <dbReference type="NCBI Taxonomy" id="2569538"/>
    <lineage>
        <taxon>Bacteria</taxon>
        <taxon>Pseudomonadati</taxon>
        <taxon>Pseudomonadota</taxon>
        <taxon>Gammaproteobacteria</taxon>
        <taxon>Alteromonadales</taxon>
        <taxon>Ferrimonadaceae</taxon>
        <taxon>Ferrimonas</taxon>
    </lineage>
</organism>